<dbReference type="InterPro" id="IPR001279">
    <property type="entry name" value="Metallo-B-lactamas"/>
</dbReference>
<dbReference type="Proteomes" id="UP000231912">
    <property type="component" value="Unassembled WGS sequence"/>
</dbReference>
<dbReference type="GO" id="GO:0005737">
    <property type="term" value="C:cytoplasm"/>
    <property type="evidence" value="ECO:0007669"/>
    <property type="project" value="TreeGrafter"/>
</dbReference>
<reference evidence="2 3" key="1">
    <citation type="submission" date="2017-07" db="EMBL/GenBank/DDBJ databases">
        <title>Leptospira spp. isolated from tropical soils.</title>
        <authorList>
            <person name="Thibeaux R."/>
            <person name="Iraola G."/>
            <person name="Ferres I."/>
            <person name="Bierque E."/>
            <person name="Girault D."/>
            <person name="Soupe-Gilbert M.-E."/>
            <person name="Picardeau M."/>
            <person name="Goarant C."/>
        </authorList>
    </citation>
    <scope>NUCLEOTIDE SEQUENCE [LARGE SCALE GENOMIC DNA]</scope>
    <source>
        <strain evidence="2 3">FH2-C-A2</strain>
    </source>
</reference>
<evidence type="ECO:0000313" key="3">
    <source>
        <dbReference type="Proteomes" id="UP000231912"/>
    </source>
</evidence>
<dbReference type="EMBL" id="NPDT01000004">
    <property type="protein sequence ID" value="PJZ65581.1"/>
    <property type="molecule type" value="Genomic_DNA"/>
</dbReference>
<dbReference type="SUPFAM" id="SSF56281">
    <property type="entry name" value="Metallo-hydrolase/oxidoreductase"/>
    <property type="match status" value="1"/>
</dbReference>
<dbReference type="InterPro" id="IPR036866">
    <property type="entry name" value="RibonucZ/Hydroxyglut_hydro"/>
</dbReference>
<dbReference type="GO" id="GO:0016787">
    <property type="term" value="F:hydrolase activity"/>
    <property type="evidence" value="ECO:0007669"/>
    <property type="project" value="UniProtKB-KW"/>
</dbReference>
<dbReference type="PANTHER" id="PTHR15032:SF4">
    <property type="entry name" value="N-ACYL-PHOSPHATIDYLETHANOLAMINE-HYDROLYZING PHOSPHOLIPASE D"/>
    <property type="match status" value="1"/>
</dbReference>
<evidence type="ECO:0000313" key="2">
    <source>
        <dbReference type="EMBL" id="PJZ65581.1"/>
    </source>
</evidence>
<name>A0A2M9ZAW0_9LEPT</name>
<evidence type="ECO:0000259" key="1">
    <source>
        <dbReference type="Pfam" id="PF12706"/>
    </source>
</evidence>
<dbReference type="Pfam" id="PF12706">
    <property type="entry name" value="Lactamase_B_2"/>
    <property type="match status" value="1"/>
</dbReference>
<dbReference type="Gene3D" id="3.60.15.10">
    <property type="entry name" value="Ribonuclease Z/Hydroxyacylglutathione hydrolase-like"/>
    <property type="match status" value="1"/>
</dbReference>
<protein>
    <submittedName>
        <fullName evidence="2">Zn-dependent hydrolase</fullName>
    </submittedName>
</protein>
<dbReference type="RefSeq" id="WP_100759047.1">
    <property type="nucleotide sequence ID" value="NZ_NPDT01000004.1"/>
</dbReference>
<proteinExistence type="predicted"/>
<feature type="domain" description="Metallo-beta-lactamase" evidence="1">
    <location>
        <begin position="115"/>
        <end position="307"/>
    </location>
</feature>
<keyword evidence="2" id="KW-0378">Hydrolase</keyword>
<organism evidence="2 3">
    <name type="scientific">Leptospira wolffii</name>
    <dbReference type="NCBI Taxonomy" id="409998"/>
    <lineage>
        <taxon>Bacteria</taxon>
        <taxon>Pseudomonadati</taxon>
        <taxon>Spirochaetota</taxon>
        <taxon>Spirochaetia</taxon>
        <taxon>Leptospirales</taxon>
        <taxon>Leptospiraceae</taxon>
        <taxon>Leptospira</taxon>
    </lineage>
</organism>
<dbReference type="PANTHER" id="PTHR15032">
    <property type="entry name" value="N-ACYL-PHOSPHATIDYLETHANOLAMINE-HYDROLYZING PHOSPHOLIPASE D"/>
    <property type="match status" value="1"/>
</dbReference>
<gene>
    <name evidence="2" type="ORF">CH371_11640</name>
</gene>
<accession>A0A2M9ZAW0</accession>
<sequence length="367" mass="41736">MIFFSRIFLLWIILSSFYCFPLDPDRIKSPSYRDGRYHNLDPDEELQGKSPIDILRWKLWGPKDPPAVEGLTNELPLLFERTAKDLIAPEGKVRVVWLGHATVWISSTQNGKTINLITDPIFEAPILVDRLIKLPIPKESLPRVDFVLVSHAHRDHLDRDTLRFLRAKNPDLQLLLPSGMKQFAEEEELGVTETQELGQITSREGVKIIFLPAHHWSRMGLRDTNQYFWGSYAIESQGRMVYFAGDTGYSSHFKDISKRLGKPVDLALLPIGAYKPRWFMKYAHIGPTEALLASKDLGAKSFAPIHWGTFPLGDDLPQEPMLDLKQRLSFPETPDLKGIHPLYTGISWGVHEGVRILPWGIGTGIDL</sequence>
<comment type="caution">
    <text evidence="2">The sequence shown here is derived from an EMBL/GenBank/DDBJ whole genome shotgun (WGS) entry which is preliminary data.</text>
</comment>
<dbReference type="AlphaFoldDB" id="A0A2M9ZAW0"/>